<feature type="region of interest" description="Disordered" evidence="5">
    <location>
        <begin position="1"/>
        <end position="35"/>
    </location>
</feature>
<evidence type="ECO:0000256" key="5">
    <source>
        <dbReference type="SAM" id="MobiDB-lite"/>
    </source>
</evidence>
<organism evidence="6 7">
    <name type="scientific">Tanacetum coccineum</name>
    <dbReference type="NCBI Taxonomy" id="301880"/>
    <lineage>
        <taxon>Eukaryota</taxon>
        <taxon>Viridiplantae</taxon>
        <taxon>Streptophyta</taxon>
        <taxon>Embryophyta</taxon>
        <taxon>Tracheophyta</taxon>
        <taxon>Spermatophyta</taxon>
        <taxon>Magnoliopsida</taxon>
        <taxon>eudicotyledons</taxon>
        <taxon>Gunneridae</taxon>
        <taxon>Pentapetalae</taxon>
        <taxon>asterids</taxon>
        <taxon>campanulids</taxon>
        <taxon>Asterales</taxon>
        <taxon>Asteraceae</taxon>
        <taxon>Asteroideae</taxon>
        <taxon>Anthemideae</taxon>
        <taxon>Anthemidinae</taxon>
        <taxon>Tanacetum</taxon>
    </lineage>
</organism>
<evidence type="ECO:0000256" key="4">
    <source>
        <dbReference type="ARBA" id="ARBA00047303"/>
    </source>
</evidence>
<evidence type="ECO:0000256" key="2">
    <source>
        <dbReference type="ARBA" id="ARBA00044677"/>
    </source>
</evidence>
<protein>
    <recommendedName>
        <fullName evidence="1">DNA-directed primase/polymerase protein</fullName>
        <ecNumber evidence="3">2.7.7.102</ecNumber>
    </recommendedName>
</protein>
<proteinExistence type="predicted"/>
<dbReference type="PANTHER" id="PTHR31399:SF0">
    <property type="entry name" value="DNA-DIRECTED PRIMASE_POLYMERASE PROTEIN"/>
    <property type="match status" value="1"/>
</dbReference>
<gene>
    <name evidence="6" type="ORF">Tco_0682517</name>
</gene>
<feature type="compositionally biased region" description="Gly residues" evidence="5">
    <location>
        <begin position="1"/>
        <end position="24"/>
    </location>
</feature>
<evidence type="ECO:0000313" key="7">
    <source>
        <dbReference type="Proteomes" id="UP001151760"/>
    </source>
</evidence>
<reference evidence="6" key="2">
    <citation type="submission" date="2022-01" db="EMBL/GenBank/DDBJ databases">
        <authorList>
            <person name="Yamashiro T."/>
            <person name="Shiraishi A."/>
            <person name="Satake H."/>
            <person name="Nakayama K."/>
        </authorList>
    </citation>
    <scope>NUCLEOTIDE SEQUENCE</scope>
</reference>
<dbReference type="Proteomes" id="UP001151760">
    <property type="component" value="Unassembled WGS sequence"/>
</dbReference>
<name>A0ABQ4XRD8_9ASTR</name>
<accession>A0ABQ4XRD8</accession>
<dbReference type="EMBL" id="BQNB010009755">
    <property type="protein sequence ID" value="GJS67952.1"/>
    <property type="molecule type" value="Genomic_DNA"/>
</dbReference>
<dbReference type="PANTHER" id="PTHR31399">
    <property type="entry name" value="DNA-DIRECTED PRIMASE / POLYMERASE PROTEIN"/>
    <property type="match status" value="1"/>
</dbReference>
<dbReference type="EC" id="2.7.7.102" evidence="3"/>
<sequence>MTTSGGGGTVADGGDGSGGSGSGDGDTDDSSDGEGGLALLRMRMVKVMVVVRMMMVGVGEDDDGKSDGGDVGISFPGLRAKAGLVDKGQVGVGMRSDDGDAGLTGKLLISSSESDMMTNGMSTQARGVVAGKGVGREFWWRYKSMNSKFLHHYEIIQKTCSRIHSARNRDKKFEKLFISKDSSCGGVPCHLFIDTAVYSKTCCFHLHLSSKAGKDSVLLTTGRFKSKEINEEDVFMKSLICNVGEDCEKLLMYKINLDCIKVLHYDTEEKYKIGIGSQNMVLWYTTCSERNFVKELAEKKKQS</sequence>
<evidence type="ECO:0000313" key="6">
    <source>
        <dbReference type="EMBL" id="GJS67952.1"/>
    </source>
</evidence>
<comment type="catalytic activity">
    <reaction evidence="2">
        <text>ssDNA + n NTP = ssDNA/pppN(pN)n-1 hybrid + (n-1) diphosphate.</text>
        <dbReference type="EC" id="2.7.7.102"/>
    </reaction>
</comment>
<comment type="caution">
    <text evidence="6">The sequence shown here is derived from an EMBL/GenBank/DDBJ whole genome shotgun (WGS) entry which is preliminary data.</text>
</comment>
<dbReference type="InterPro" id="IPR044917">
    <property type="entry name" value="PRIMPOL"/>
</dbReference>
<evidence type="ECO:0000256" key="3">
    <source>
        <dbReference type="ARBA" id="ARBA00044768"/>
    </source>
</evidence>
<reference evidence="6" key="1">
    <citation type="journal article" date="2022" name="Int. J. Mol. Sci.">
        <title>Draft Genome of Tanacetum Coccineum: Genomic Comparison of Closely Related Tanacetum-Family Plants.</title>
        <authorList>
            <person name="Yamashiro T."/>
            <person name="Shiraishi A."/>
            <person name="Nakayama K."/>
            <person name="Satake H."/>
        </authorList>
    </citation>
    <scope>NUCLEOTIDE SEQUENCE</scope>
</reference>
<comment type="catalytic activity">
    <reaction evidence="4">
        <text>DNA(n) + a 2'-deoxyribonucleoside 5'-triphosphate = DNA(n+1) + diphosphate</text>
        <dbReference type="Rhea" id="RHEA:22508"/>
        <dbReference type="Rhea" id="RHEA-COMP:17339"/>
        <dbReference type="Rhea" id="RHEA-COMP:17340"/>
        <dbReference type="ChEBI" id="CHEBI:33019"/>
        <dbReference type="ChEBI" id="CHEBI:61560"/>
        <dbReference type="ChEBI" id="CHEBI:173112"/>
        <dbReference type="EC" id="2.7.7.7"/>
    </reaction>
    <physiologicalReaction direction="left-to-right" evidence="4">
        <dbReference type="Rhea" id="RHEA:22509"/>
    </physiologicalReaction>
</comment>
<evidence type="ECO:0000256" key="1">
    <source>
        <dbReference type="ARBA" id="ARBA00026139"/>
    </source>
</evidence>
<keyword evidence="7" id="KW-1185">Reference proteome</keyword>